<reference evidence="2" key="1">
    <citation type="journal article" date="2017" name="Nature">
        <title>The sunflower genome provides insights into oil metabolism, flowering and Asterid evolution.</title>
        <authorList>
            <person name="Badouin H."/>
            <person name="Gouzy J."/>
            <person name="Grassa C.J."/>
            <person name="Murat F."/>
            <person name="Staton S.E."/>
            <person name="Cottret L."/>
            <person name="Lelandais-Briere C."/>
            <person name="Owens G.L."/>
            <person name="Carrere S."/>
            <person name="Mayjonade B."/>
            <person name="Legrand L."/>
            <person name="Gill N."/>
            <person name="Kane N.C."/>
            <person name="Bowers J.E."/>
            <person name="Hubner S."/>
            <person name="Bellec A."/>
            <person name="Berard A."/>
            <person name="Berges H."/>
            <person name="Blanchet N."/>
            <person name="Boniface M.C."/>
            <person name="Brunel D."/>
            <person name="Catrice O."/>
            <person name="Chaidir N."/>
            <person name="Claudel C."/>
            <person name="Donnadieu C."/>
            <person name="Faraut T."/>
            <person name="Fievet G."/>
            <person name="Helmstetter N."/>
            <person name="King M."/>
            <person name="Knapp S.J."/>
            <person name="Lai Z."/>
            <person name="Le Paslier M.C."/>
            <person name="Lippi Y."/>
            <person name="Lorenzon L."/>
            <person name="Mandel J.R."/>
            <person name="Marage G."/>
            <person name="Marchand G."/>
            <person name="Marquand E."/>
            <person name="Bret-Mestries E."/>
            <person name="Morien E."/>
            <person name="Nambeesan S."/>
            <person name="Nguyen T."/>
            <person name="Pegot-Espagnet P."/>
            <person name="Pouilly N."/>
            <person name="Raftis F."/>
            <person name="Sallet E."/>
            <person name="Schiex T."/>
            <person name="Thomas J."/>
            <person name="Vandecasteele C."/>
            <person name="Vares D."/>
            <person name="Vear F."/>
            <person name="Vautrin S."/>
            <person name="Crespi M."/>
            <person name="Mangin B."/>
            <person name="Burke J.M."/>
            <person name="Salse J."/>
            <person name="Munos S."/>
            <person name="Vincourt P."/>
            <person name="Rieseberg L.H."/>
            <person name="Langlade N.B."/>
        </authorList>
    </citation>
    <scope>NUCLEOTIDE SEQUENCE [LARGE SCALE GENOMIC DNA]</scope>
    <source>
        <strain evidence="2">cv. SF193</strain>
    </source>
</reference>
<name>A0A251USA7_HELAN</name>
<dbReference type="Proteomes" id="UP000215914">
    <property type="component" value="Chromosome 5"/>
</dbReference>
<evidence type="ECO:0000313" key="2">
    <source>
        <dbReference type="Proteomes" id="UP000215914"/>
    </source>
</evidence>
<keyword evidence="2" id="KW-1185">Reference proteome</keyword>
<dbReference type="EMBL" id="CM007894">
    <property type="protein sequence ID" value="OTG26228.1"/>
    <property type="molecule type" value="Genomic_DNA"/>
</dbReference>
<accession>A0A251USA7</accession>
<proteinExistence type="predicted"/>
<gene>
    <name evidence="1" type="ORF">HannXRQ_Chr05g0156321</name>
</gene>
<sequence length="55" mass="6094">MTIGPMNILLPLVAPHDVDIYTKSRCLIDRCVKRVIDSIKQKPLGILDGGTCCLR</sequence>
<evidence type="ECO:0000313" key="1">
    <source>
        <dbReference type="EMBL" id="OTG26228.1"/>
    </source>
</evidence>
<protein>
    <submittedName>
        <fullName evidence="1">Uncharacterized protein</fullName>
    </submittedName>
</protein>
<dbReference type="AlphaFoldDB" id="A0A251USA7"/>
<organism evidence="1 2">
    <name type="scientific">Helianthus annuus</name>
    <name type="common">Common sunflower</name>
    <dbReference type="NCBI Taxonomy" id="4232"/>
    <lineage>
        <taxon>Eukaryota</taxon>
        <taxon>Viridiplantae</taxon>
        <taxon>Streptophyta</taxon>
        <taxon>Embryophyta</taxon>
        <taxon>Tracheophyta</taxon>
        <taxon>Spermatophyta</taxon>
        <taxon>Magnoliopsida</taxon>
        <taxon>eudicotyledons</taxon>
        <taxon>Gunneridae</taxon>
        <taxon>Pentapetalae</taxon>
        <taxon>asterids</taxon>
        <taxon>campanulids</taxon>
        <taxon>Asterales</taxon>
        <taxon>Asteraceae</taxon>
        <taxon>Asteroideae</taxon>
        <taxon>Heliantheae alliance</taxon>
        <taxon>Heliantheae</taxon>
        <taxon>Helianthus</taxon>
    </lineage>
</organism>
<dbReference type="InParanoid" id="A0A251USA7"/>